<dbReference type="EMBL" id="BQNB010016091">
    <property type="protein sequence ID" value="GJT47708.1"/>
    <property type="molecule type" value="Genomic_DNA"/>
</dbReference>
<proteinExistence type="predicted"/>
<accession>A0ABQ5EA77</accession>
<keyword evidence="2" id="KW-1185">Reference proteome</keyword>
<evidence type="ECO:0000313" key="1">
    <source>
        <dbReference type="EMBL" id="GJT47708.1"/>
    </source>
</evidence>
<reference evidence="1" key="1">
    <citation type="journal article" date="2022" name="Int. J. Mol. Sci.">
        <title>Draft Genome of Tanacetum Coccineum: Genomic Comparison of Closely Related Tanacetum-Family Plants.</title>
        <authorList>
            <person name="Yamashiro T."/>
            <person name="Shiraishi A."/>
            <person name="Nakayama K."/>
            <person name="Satake H."/>
        </authorList>
    </citation>
    <scope>NUCLEOTIDE SEQUENCE</scope>
</reference>
<evidence type="ECO:0000313" key="2">
    <source>
        <dbReference type="Proteomes" id="UP001151760"/>
    </source>
</evidence>
<name>A0ABQ5EA77_9ASTR</name>
<gene>
    <name evidence="1" type="ORF">Tco_0973865</name>
</gene>
<dbReference type="Proteomes" id="UP001151760">
    <property type="component" value="Unassembled WGS sequence"/>
</dbReference>
<organism evidence="1 2">
    <name type="scientific">Tanacetum coccineum</name>
    <dbReference type="NCBI Taxonomy" id="301880"/>
    <lineage>
        <taxon>Eukaryota</taxon>
        <taxon>Viridiplantae</taxon>
        <taxon>Streptophyta</taxon>
        <taxon>Embryophyta</taxon>
        <taxon>Tracheophyta</taxon>
        <taxon>Spermatophyta</taxon>
        <taxon>Magnoliopsida</taxon>
        <taxon>eudicotyledons</taxon>
        <taxon>Gunneridae</taxon>
        <taxon>Pentapetalae</taxon>
        <taxon>asterids</taxon>
        <taxon>campanulids</taxon>
        <taxon>Asterales</taxon>
        <taxon>Asteraceae</taxon>
        <taxon>Asteroideae</taxon>
        <taxon>Anthemideae</taxon>
        <taxon>Anthemidinae</taxon>
        <taxon>Tanacetum</taxon>
    </lineage>
</organism>
<protein>
    <recommendedName>
        <fullName evidence="3">Reverse transcriptase domain-containing protein</fullName>
    </recommendedName>
</protein>
<evidence type="ECO:0008006" key="3">
    <source>
        <dbReference type="Google" id="ProtNLM"/>
    </source>
</evidence>
<comment type="caution">
    <text evidence="1">The sequence shown here is derived from an EMBL/GenBank/DDBJ whole genome shotgun (WGS) entry which is preliminary data.</text>
</comment>
<reference evidence="1" key="2">
    <citation type="submission" date="2022-01" db="EMBL/GenBank/DDBJ databases">
        <authorList>
            <person name="Yamashiro T."/>
            <person name="Shiraishi A."/>
            <person name="Satake H."/>
            <person name="Nakayama K."/>
        </authorList>
    </citation>
    <scope>NUCLEOTIDE SEQUENCE</scope>
</reference>
<sequence>MNSGSTSNAQFLEFSSQIPLTPEQQAILQTQQQAFVEFQQNFQNQQQNPPQLPIPQQQSQSLHQLVSEPKFLIKMPPRRNKDINDVYNRIMARMEERLDQFVDQFVDRMYDMINPKRRGDRDGRRGEGEELEYPFFEGGGSSFDEWGGYGVADDDYEEAPVFDDDQSEDELEMGDDVFVLIGKEVTPDSKIPKAMFPLLEEFSDVFPDELPDGLPPLRDIQNNIDLQPGS</sequence>